<dbReference type="InterPro" id="IPR037176">
    <property type="entry name" value="Osmotin/thaumatin-like_sf"/>
</dbReference>
<evidence type="ECO:0000313" key="2">
    <source>
        <dbReference type="EnsemblPlants" id="QL04p005128:mrna"/>
    </source>
</evidence>
<proteinExistence type="inferred from homology"/>
<dbReference type="AlphaFoldDB" id="A0A7N2LD16"/>
<dbReference type="SUPFAM" id="SSF49870">
    <property type="entry name" value="Osmotin, thaumatin-like protein"/>
    <property type="match status" value="1"/>
</dbReference>
<dbReference type="Gramene" id="QL04p005128:mrna">
    <property type="protein sequence ID" value="QL04p005128:mrna"/>
    <property type="gene ID" value="QL04p005128"/>
</dbReference>
<reference evidence="2" key="2">
    <citation type="submission" date="2021-01" db="UniProtKB">
        <authorList>
            <consortium name="EnsemblPlants"/>
        </authorList>
    </citation>
    <scope>IDENTIFICATION</scope>
</reference>
<dbReference type="EnsemblPlants" id="QL04p005128:mrna">
    <property type="protein sequence ID" value="QL04p005128:mrna"/>
    <property type="gene ID" value="QL04p005128"/>
</dbReference>
<reference evidence="2 3" key="1">
    <citation type="journal article" date="2016" name="G3 (Bethesda)">
        <title>First Draft Assembly and Annotation of the Genome of a California Endemic Oak Quercus lobata Nee (Fagaceae).</title>
        <authorList>
            <person name="Sork V.L."/>
            <person name="Fitz-Gibbon S.T."/>
            <person name="Puiu D."/>
            <person name="Crepeau M."/>
            <person name="Gugger P.F."/>
            <person name="Sherman R."/>
            <person name="Stevens K."/>
            <person name="Langley C.H."/>
            <person name="Pellegrini M."/>
            <person name="Salzberg S.L."/>
        </authorList>
    </citation>
    <scope>NUCLEOTIDE SEQUENCE [LARGE SCALE GENOMIC DNA]</scope>
    <source>
        <strain evidence="2 3">cv. SW786</strain>
    </source>
</reference>
<evidence type="ECO:0000256" key="1">
    <source>
        <dbReference type="ARBA" id="ARBA00010607"/>
    </source>
</evidence>
<dbReference type="Gene3D" id="2.60.110.10">
    <property type="entry name" value="Thaumatin"/>
    <property type="match status" value="1"/>
</dbReference>
<organism evidence="2 3">
    <name type="scientific">Quercus lobata</name>
    <name type="common">Valley oak</name>
    <dbReference type="NCBI Taxonomy" id="97700"/>
    <lineage>
        <taxon>Eukaryota</taxon>
        <taxon>Viridiplantae</taxon>
        <taxon>Streptophyta</taxon>
        <taxon>Embryophyta</taxon>
        <taxon>Tracheophyta</taxon>
        <taxon>Spermatophyta</taxon>
        <taxon>Magnoliopsida</taxon>
        <taxon>eudicotyledons</taxon>
        <taxon>Gunneridae</taxon>
        <taxon>Pentapetalae</taxon>
        <taxon>rosids</taxon>
        <taxon>fabids</taxon>
        <taxon>Fagales</taxon>
        <taxon>Fagaceae</taxon>
        <taxon>Quercus</taxon>
    </lineage>
</organism>
<name>A0A7N2LD16_QUELO</name>
<evidence type="ECO:0000313" key="3">
    <source>
        <dbReference type="Proteomes" id="UP000594261"/>
    </source>
</evidence>
<comment type="similarity">
    <text evidence="1">Belongs to the thaumatin family.</text>
</comment>
<dbReference type="EMBL" id="LRBV02000004">
    <property type="status" value="NOT_ANNOTATED_CDS"/>
    <property type="molecule type" value="Genomic_DNA"/>
</dbReference>
<dbReference type="Proteomes" id="UP000594261">
    <property type="component" value="Chromosome 4"/>
</dbReference>
<dbReference type="InParanoid" id="A0A7N2LD16"/>
<accession>A0A7N2LD16</accession>
<sequence length="67" mass="7161">MLLFLHYKTDVESKLEKSGKGTCITSPETTVVNYNGLVSGAGGAPVTLAEFTLDSPEDYYDVCLVDG</sequence>
<keyword evidence="3" id="KW-1185">Reference proteome</keyword>
<protein>
    <submittedName>
        <fullName evidence="2">Uncharacterized protein</fullName>
    </submittedName>
</protein>